<accession>A0A2T6ZUT4</accession>
<dbReference type="OrthoDB" id="5308957at2759"/>
<reference evidence="3 4" key="1">
    <citation type="submission" date="2017-04" db="EMBL/GenBank/DDBJ databases">
        <title>Draft genome sequence of Tuber borchii Vittad., a whitish edible truffle.</title>
        <authorList>
            <consortium name="DOE Joint Genome Institute"/>
            <person name="Murat C."/>
            <person name="Kuo A."/>
            <person name="Barry K.W."/>
            <person name="Clum A."/>
            <person name="Dockter R.B."/>
            <person name="Fauchery L."/>
            <person name="Iotti M."/>
            <person name="Kohler A."/>
            <person name="Labutti K."/>
            <person name="Lindquist E.A."/>
            <person name="Lipzen A."/>
            <person name="Ohm R.A."/>
            <person name="Wang M."/>
            <person name="Grigoriev I.V."/>
            <person name="Zambonelli A."/>
            <person name="Martin F.M."/>
        </authorList>
    </citation>
    <scope>NUCLEOTIDE SEQUENCE [LARGE SCALE GENOMIC DNA]</scope>
    <source>
        <strain evidence="3 4">Tbo3840</strain>
    </source>
</reference>
<feature type="domain" description="Clr5" evidence="2">
    <location>
        <begin position="1"/>
        <end position="54"/>
    </location>
</feature>
<keyword evidence="4" id="KW-1185">Reference proteome</keyword>
<evidence type="ECO:0000313" key="4">
    <source>
        <dbReference type="Proteomes" id="UP000244722"/>
    </source>
</evidence>
<dbReference type="EMBL" id="NESQ01000097">
    <property type="protein sequence ID" value="PUU79252.1"/>
    <property type="molecule type" value="Genomic_DNA"/>
</dbReference>
<proteinExistence type="predicted"/>
<dbReference type="PANTHER" id="PTHR38788">
    <property type="entry name" value="CLR5 DOMAIN-CONTAINING PROTEIN"/>
    <property type="match status" value="1"/>
</dbReference>
<dbReference type="STRING" id="42251.A0A2T6ZUT4"/>
<dbReference type="AlphaFoldDB" id="A0A2T6ZUT4"/>
<sequence>MTKAWEKHKVLLHRLYITEKKGLKRVMEIMEKKHNFVACRRTYMKNLGRWGYQKNRKSRAVRRESGPSGGVNTQPPSGAELIIWETDRNAPTYKINGEGITHRTEVLLQESATTEVTVEPVASYQATSGVSSPLDEFRDSNDLCWYLGFIEGALLLNQIKKNALLSGNPDPHFPAMSDYQQALGEIFFDQTPTV</sequence>
<dbReference type="Proteomes" id="UP000244722">
    <property type="component" value="Unassembled WGS sequence"/>
</dbReference>
<dbReference type="InterPro" id="IPR025676">
    <property type="entry name" value="Clr5_dom"/>
</dbReference>
<evidence type="ECO:0000256" key="1">
    <source>
        <dbReference type="SAM" id="MobiDB-lite"/>
    </source>
</evidence>
<name>A0A2T6ZUT4_TUBBO</name>
<gene>
    <name evidence="3" type="ORF">B9Z19DRAFT_1082297</name>
</gene>
<evidence type="ECO:0000313" key="3">
    <source>
        <dbReference type="EMBL" id="PUU79252.1"/>
    </source>
</evidence>
<comment type="caution">
    <text evidence="3">The sequence shown here is derived from an EMBL/GenBank/DDBJ whole genome shotgun (WGS) entry which is preliminary data.</text>
</comment>
<dbReference type="PANTHER" id="PTHR38788:SF3">
    <property type="entry name" value="CLR5 DOMAIN-CONTAINING PROTEIN"/>
    <property type="match status" value="1"/>
</dbReference>
<organism evidence="3 4">
    <name type="scientific">Tuber borchii</name>
    <name type="common">White truffle</name>
    <dbReference type="NCBI Taxonomy" id="42251"/>
    <lineage>
        <taxon>Eukaryota</taxon>
        <taxon>Fungi</taxon>
        <taxon>Dikarya</taxon>
        <taxon>Ascomycota</taxon>
        <taxon>Pezizomycotina</taxon>
        <taxon>Pezizomycetes</taxon>
        <taxon>Pezizales</taxon>
        <taxon>Tuberaceae</taxon>
        <taxon>Tuber</taxon>
    </lineage>
</organism>
<feature type="region of interest" description="Disordered" evidence="1">
    <location>
        <begin position="55"/>
        <end position="77"/>
    </location>
</feature>
<dbReference type="Pfam" id="PF14420">
    <property type="entry name" value="Clr5"/>
    <property type="match status" value="1"/>
</dbReference>
<evidence type="ECO:0000259" key="2">
    <source>
        <dbReference type="Pfam" id="PF14420"/>
    </source>
</evidence>
<protein>
    <submittedName>
        <fullName evidence="3">Clr5 domain-domain-containing protein</fullName>
    </submittedName>
</protein>